<organism evidence="1 2">
    <name type="scientific">Panagrolaimus sp. PS1159</name>
    <dbReference type="NCBI Taxonomy" id="55785"/>
    <lineage>
        <taxon>Eukaryota</taxon>
        <taxon>Metazoa</taxon>
        <taxon>Ecdysozoa</taxon>
        <taxon>Nematoda</taxon>
        <taxon>Chromadorea</taxon>
        <taxon>Rhabditida</taxon>
        <taxon>Tylenchina</taxon>
        <taxon>Panagrolaimomorpha</taxon>
        <taxon>Panagrolaimoidea</taxon>
        <taxon>Panagrolaimidae</taxon>
        <taxon>Panagrolaimus</taxon>
    </lineage>
</organism>
<accession>A0AC35FY10</accession>
<evidence type="ECO:0000313" key="2">
    <source>
        <dbReference type="WBParaSite" id="PS1159_v2.g21556.t1"/>
    </source>
</evidence>
<reference evidence="2" key="1">
    <citation type="submission" date="2022-11" db="UniProtKB">
        <authorList>
            <consortium name="WormBaseParasite"/>
        </authorList>
    </citation>
    <scope>IDENTIFICATION</scope>
</reference>
<proteinExistence type="predicted"/>
<name>A0AC35FY10_9BILA</name>
<dbReference type="Proteomes" id="UP000887580">
    <property type="component" value="Unplaced"/>
</dbReference>
<evidence type="ECO:0000313" key="1">
    <source>
        <dbReference type="Proteomes" id="UP000887580"/>
    </source>
</evidence>
<protein>
    <submittedName>
        <fullName evidence="2">Uncharacterized protein</fullName>
    </submittedName>
</protein>
<dbReference type="WBParaSite" id="PS1159_v2.g21556.t1">
    <property type="protein sequence ID" value="PS1159_v2.g21556.t1"/>
    <property type="gene ID" value="PS1159_v2.g21556"/>
</dbReference>
<sequence length="121" mass="12986">MKCNDSLPRGGGGSSYASIDSPRVGGASSATSTPLPFSPGRSETPAFPVNNRETPLPFHPLLYQGAASGENNQQQQQTSGFNSLIHRSNSPRSMYYGQSRRSSMTSVGWFLTFLILGVKIC</sequence>